<dbReference type="GO" id="GO:0071555">
    <property type="term" value="P:cell wall organization"/>
    <property type="evidence" value="ECO:0007669"/>
    <property type="project" value="UniProtKB-KW"/>
</dbReference>
<dbReference type="GO" id="GO:0047911">
    <property type="term" value="F:galacturan 1,4-alpha-galacturonidase activity"/>
    <property type="evidence" value="ECO:0007669"/>
    <property type="project" value="UniProtKB-EC"/>
</dbReference>
<dbReference type="Gene3D" id="2.160.20.10">
    <property type="entry name" value="Single-stranded right-handed beta-helix, Pectin lyase-like"/>
    <property type="match status" value="1"/>
</dbReference>
<sequence>MEARPPVLVIVVVALCVVSLCGGVAAAENLTLARLFPSSSYHGAAAVTYNVKNYGAKGNGATDDTKALMAAWKVACAAAGAVTLQVPAGVYYMGPTQFHGPCKATSLTFLLQASKHAPCSCVGGGTLKAATDLSRFGNDWIEFGWVKGLIVAGQNGAAIDGQGAASWPFNKCPIRKDCKVLPTSVLFVNNENTVVKDISSVNSKFFHFALLQNKNTQMINLRINAPGTSPNTDGIHIERCAGVTIADTKISTGDDCISIGQGNDNIDIQRVTCGPGHGMSVGSLGRYVGEGDVTRVHVKDMTFDGTMNGVRIKTWENSPTKSLAAHMVFESLVMKDVQNPVIIDQKYCPYYNCEHKYVSGVTIKNVTFKNIKGTSSLPVAVLLRCGVPCQGLVLQDLDLKFKGAGTTSSKCENAKAKYVGYMYPKPCV</sequence>
<keyword evidence="3" id="KW-0134">Cell wall</keyword>
<name>A0A9R0WU77_TRITD</name>
<evidence type="ECO:0000256" key="7">
    <source>
        <dbReference type="ARBA" id="ARBA00023316"/>
    </source>
</evidence>
<evidence type="ECO:0000256" key="11">
    <source>
        <dbReference type="ARBA" id="ARBA00057651"/>
    </source>
</evidence>
<accession>A0A9R0WU77</accession>
<evidence type="ECO:0000313" key="17">
    <source>
        <dbReference type="EMBL" id="VAI24007.1"/>
    </source>
</evidence>
<evidence type="ECO:0000313" key="18">
    <source>
        <dbReference type="Proteomes" id="UP000324705"/>
    </source>
</evidence>
<protein>
    <recommendedName>
        <fullName evidence="12">Exopolygalacturonase</fullName>
        <ecNumber evidence="8">3.2.1.67</ecNumber>
    </recommendedName>
    <alternativeName>
        <fullName evidence="9">Galacturan 1,4-alpha-galacturonidase</fullName>
    </alternativeName>
    <alternativeName>
        <fullName evidence="13">Pectinase</fullName>
    </alternativeName>
</protein>
<dbReference type="Proteomes" id="UP000324705">
    <property type="component" value="Chromosome 5A"/>
</dbReference>
<comment type="catalytic activity">
    <reaction evidence="10">
        <text>[(1-&gt;4)-alpha-D-galacturonosyl](n) + H2O = alpha-D-galacturonate + [(1-&gt;4)-alpha-D-galacturonosyl](n-1)</text>
        <dbReference type="Rhea" id="RHEA:14117"/>
        <dbReference type="Rhea" id="RHEA-COMP:14570"/>
        <dbReference type="Rhea" id="RHEA-COMP:14572"/>
        <dbReference type="ChEBI" id="CHEBI:15377"/>
        <dbReference type="ChEBI" id="CHEBI:58658"/>
        <dbReference type="ChEBI" id="CHEBI:140523"/>
        <dbReference type="EC" id="3.2.1.67"/>
    </reaction>
</comment>
<dbReference type="GO" id="GO:0004650">
    <property type="term" value="F:polygalacturonase activity"/>
    <property type="evidence" value="ECO:0007669"/>
    <property type="project" value="InterPro"/>
</dbReference>
<keyword evidence="4" id="KW-0964">Secreted</keyword>
<comment type="subcellular location">
    <subcellularLocation>
        <location evidence="1">Secreted</location>
        <location evidence="1">Cell wall</location>
    </subcellularLocation>
</comment>
<evidence type="ECO:0000256" key="2">
    <source>
        <dbReference type="ARBA" id="ARBA00008834"/>
    </source>
</evidence>
<evidence type="ECO:0000256" key="1">
    <source>
        <dbReference type="ARBA" id="ARBA00004191"/>
    </source>
</evidence>
<keyword evidence="5 15" id="KW-0378">Hydrolase</keyword>
<evidence type="ECO:0000256" key="3">
    <source>
        <dbReference type="ARBA" id="ARBA00022512"/>
    </source>
</evidence>
<keyword evidence="18" id="KW-1185">Reference proteome</keyword>
<dbReference type="EC" id="3.2.1.67" evidence="8"/>
<dbReference type="PROSITE" id="PS00502">
    <property type="entry name" value="POLYGALACTURONASE"/>
    <property type="match status" value="1"/>
</dbReference>
<evidence type="ECO:0000256" key="9">
    <source>
        <dbReference type="ARBA" id="ARBA00043142"/>
    </source>
</evidence>
<dbReference type="SMART" id="SM00710">
    <property type="entry name" value="PbH1"/>
    <property type="match status" value="4"/>
</dbReference>
<organism evidence="17 18">
    <name type="scientific">Triticum turgidum subsp. durum</name>
    <name type="common">Durum wheat</name>
    <name type="synonym">Triticum durum</name>
    <dbReference type="NCBI Taxonomy" id="4567"/>
    <lineage>
        <taxon>Eukaryota</taxon>
        <taxon>Viridiplantae</taxon>
        <taxon>Streptophyta</taxon>
        <taxon>Embryophyta</taxon>
        <taxon>Tracheophyta</taxon>
        <taxon>Spermatophyta</taxon>
        <taxon>Magnoliopsida</taxon>
        <taxon>Liliopsida</taxon>
        <taxon>Poales</taxon>
        <taxon>Poaceae</taxon>
        <taxon>BOP clade</taxon>
        <taxon>Pooideae</taxon>
        <taxon>Triticodae</taxon>
        <taxon>Triticeae</taxon>
        <taxon>Triticinae</taxon>
        <taxon>Triticum</taxon>
    </lineage>
</organism>
<dbReference type="Gramene" id="TRITD5Av1G229330.1">
    <property type="protein sequence ID" value="TRITD5Av1G229330.1"/>
    <property type="gene ID" value="TRITD5Av1G229330"/>
</dbReference>
<evidence type="ECO:0000256" key="13">
    <source>
        <dbReference type="ARBA" id="ARBA00083621"/>
    </source>
</evidence>
<comment type="similarity">
    <text evidence="2 15">Belongs to the glycosyl hydrolase 28 family.</text>
</comment>
<reference evidence="17 18" key="1">
    <citation type="submission" date="2017-09" db="EMBL/GenBank/DDBJ databases">
        <authorList>
            <consortium name="International Durum Wheat Genome Sequencing Consortium (IDWGSC)"/>
            <person name="Milanesi L."/>
        </authorList>
    </citation>
    <scope>NUCLEOTIDE SEQUENCE [LARGE SCALE GENOMIC DNA]</scope>
    <source>
        <strain evidence="18">cv. Svevo</strain>
    </source>
</reference>
<dbReference type="FunFam" id="2.160.20.10:FF:000004">
    <property type="entry name" value="Pectin lyase-like superfamily protein"/>
    <property type="match status" value="1"/>
</dbReference>
<keyword evidence="6 15" id="KW-0326">Glycosidase</keyword>
<evidence type="ECO:0000256" key="6">
    <source>
        <dbReference type="ARBA" id="ARBA00023295"/>
    </source>
</evidence>
<evidence type="ECO:0000256" key="15">
    <source>
        <dbReference type="RuleBase" id="RU361169"/>
    </source>
</evidence>
<evidence type="ECO:0000256" key="14">
    <source>
        <dbReference type="PROSITE-ProRule" id="PRU10052"/>
    </source>
</evidence>
<dbReference type="SUPFAM" id="SSF51126">
    <property type="entry name" value="Pectin lyase-like"/>
    <property type="match status" value="1"/>
</dbReference>
<feature type="signal peptide" evidence="16">
    <location>
        <begin position="1"/>
        <end position="26"/>
    </location>
</feature>
<evidence type="ECO:0000256" key="4">
    <source>
        <dbReference type="ARBA" id="ARBA00022525"/>
    </source>
</evidence>
<evidence type="ECO:0000256" key="5">
    <source>
        <dbReference type="ARBA" id="ARBA00022801"/>
    </source>
</evidence>
<comment type="function">
    <text evidence="11">May function in depolymerizing pectin during pollen development, germination, and tube growth. Acts as an exo-polygalacturonase.</text>
</comment>
<keyword evidence="16" id="KW-0732">Signal</keyword>
<evidence type="ECO:0000256" key="8">
    <source>
        <dbReference type="ARBA" id="ARBA00038933"/>
    </source>
</evidence>
<feature type="chain" id="PRO_5040218414" description="Exopolygalacturonase" evidence="16">
    <location>
        <begin position="27"/>
        <end position="428"/>
    </location>
</feature>
<evidence type="ECO:0000256" key="10">
    <source>
        <dbReference type="ARBA" id="ARBA00048766"/>
    </source>
</evidence>
<dbReference type="InterPro" id="IPR006626">
    <property type="entry name" value="PbH1"/>
</dbReference>
<dbReference type="InterPro" id="IPR000743">
    <property type="entry name" value="Glyco_hydro_28"/>
</dbReference>
<dbReference type="PANTHER" id="PTHR31375">
    <property type="match status" value="1"/>
</dbReference>
<feature type="active site" evidence="14">
    <location>
        <position position="277"/>
    </location>
</feature>
<dbReference type="InterPro" id="IPR012334">
    <property type="entry name" value="Pectin_lyas_fold"/>
</dbReference>
<dbReference type="Pfam" id="PF00295">
    <property type="entry name" value="Glyco_hydro_28"/>
    <property type="match status" value="1"/>
</dbReference>
<dbReference type="EMBL" id="LT934119">
    <property type="protein sequence ID" value="VAI24007.1"/>
    <property type="molecule type" value="Genomic_DNA"/>
</dbReference>
<proteinExistence type="inferred from homology"/>
<dbReference type="GO" id="GO:0005975">
    <property type="term" value="P:carbohydrate metabolic process"/>
    <property type="evidence" value="ECO:0007669"/>
    <property type="project" value="InterPro"/>
</dbReference>
<dbReference type="AlphaFoldDB" id="A0A9R0WU77"/>
<evidence type="ECO:0000256" key="16">
    <source>
        <dbReference type="SAM" id="SignalP"/>
    </source>
</evidence>
<evidence type="ECO:0000256" key="12">
    <source>
        <dbReference type="ARBA" id="ARBA00068298"/>
    </source>
</evidence>
<keyword evidence="7" id="KW-0961">Cell wall biogenesis/degradation</keyword>
<gene>
    <name evidence="17" type="ORF">TRITD_5Av1G229330</name>
</gene>
<dbReference type="InterPro" id="IPR011050">
    <property type="entry name" value="Pectin_lyase_fold/virulence"/>
</dbReference>